<protein>
    <submittedName>
        <fullName evidence="2">Uncharacterized protein</fullName>
    </submittedName>
</protein>
<dbReference type="Proteomes" id="UP000004095">
    <property type="component" value="Unassembled WGS sequence"/>
</dbReference>
<organism evidence="2 3">
    <name type="scientific">Microscilla marina ATCC 23134</name>
    <dbReference type="NCBI Taxonomy" id="313606"/>
    <lineage>
        <taxon>Bacteria</taxon>
        <taxon>Pseudomonadati</taxon>
        <taxon>Bacteroidota</taxon>
        <taxon>Cytophagia</taxon>
        <taxon>Cytophagales</taxon>
        <taxon>Microscillaceae</taxon>
        <taxon>Microscilla</taxon>
    </lineage>
</organism>
<name>A1ZL14_MICM2</name>
<gene>
    <name evidence="2" type="ORF">M23134_00134</name>
</gene>
<dbReference type="eggNOG" id="ENOG502ZUYI">
    <property type="taxonomic scope" value="Bacteria"/>
</dbReference>
<accession>A1ZL14</accession>
<evidence type="ECO:0000313" key="2">
    <source>
        <dbReference type="EMBL" id="EAY28980.1"/>
    </source>
</evidence>
<evidence type="ECO:0000313" key="3">
    <source>
        <dbReference type="Proteomes" id="UP000004095"/>
    </source>
</evidence>
<feature type="region of interest" description="Disordered" evidence="1">
    <location>
        <begin position="158"/>
        <end position="193"/>
    </location>
</feature>
<evidence type="ECO:0000256" key="1">
    <source>
        <dbReference type="SAM" id="MobiDB-lite"/>
    </source>
</evidence>
<reference evidence="2 3" key="1">
    <citation type="submission" date="2007-01" db="EMBL/GenBank/DDBJ databases">
        <authorList>
            <person name="Haygood M."/>
            <person name="Podell S."/>
            <person name="Anderson C."/>
            <person name="Hopkinson B."/>
            <person name="Roe K."/>
            <person name="Barbeau K."/>
            <person name="Gaasterland T."/>
            <person name="Ferriera S."/>
            <person name="Johnson J."/>
            <person name="Kravitz S."/>
            <person name="Beeson K."/>
            <person name="Sutton G."/>
            <person name="Rogers Y.-H."/>
            <person name="Friedman R."/>
            <person name="Frazier M."/>
            <person name="Venter J.C."/>
        </authorList>
    </citation>
    <scope>NUCLEOTIDE SEQUENCE [LARGE SCALE GENOMIC DNA]</scope>
    <source>
        <strain evidence="2 3">ATCC 23134</strain>
    </source>
</reference>
<comment type="caution">
    <text evidence="2">The sequence shown here is derived from an EMBL/GenBank/DDBJ whole genome shotgun (WGS) entry which is preliminary data.</text>
</comment>
<dbReference type="AlphaFoldDB" id="A1ZL14"/>
<proteinExistence type="predicted"/>
<dbReference type="EMBL" id="AAWS01000013">
    <property type="protein sequence ID" value="EAY28980.1"/>
    <property type="molecule type" value="Genomic_DNA"/>
</dbReference>
<keyword evidence="3" id="KW-1185">Reference proteome</keyword>
<sequence length="294" mass="32650">MMNVMGSKVHNEEEATKFALARQDSRHSGFGSANIFSKFDSKGGFYDRFYDLEGNYITQGGDGKTDYIRVVGKRAIAKARAHSQKTYGTQWFEDIATSPKQALAYILGFATLINKTELSPQAISKIYTPIIAAMPEVDIKLLHNGELSVSTGTNISSKSTDYKLKPGGYNDPSPGQGVANTDRKKDTATWLPNNKGYRGDETGVIKVTIVTKRGIVNADLNTVSGAQNTLGIHEFLGHGVKGFGFNDKTSYDPNGTHYKAYDLQRKHSTWKKVPASFRKDYLERAKKYEVQRKR</sequence>